<keyword evidence="2 4" id="KW-0548">Nucleotidyltransferase</keyword>
<comment type="caution">
    <text evidence="4">The sequence shown here is derived from an EMBL/GenBank/DDBJ whole genome shotgun (WGS) entry which is preliminary data.</text>
</comment>
<dbReference type="GO" id="GO:0047348">
    <property type="term" value="F:glycerol-3-phosphate cytidylyltransferase activity"/>
    <property type="evidence" value="ECO:0007669"/>
    <property type="project" value="UniProtKB-EC"/>
</dbReference>
<name>A0ABS2MEZ4_9ACTN</name>
<dbReference type="Gene3D" id="3.40.50.620">
    <property type="entry name" value="HUPs"/>
    <property type="match status" value="1"/>
</dbReference>
<dbReference type="EC" id="2.7.7.39" evidence="4"/>
<evidence type="ECO:0000256" key="1">
    <source>
        <dbReference type="ARBA" id="ARBA00022679"/>
    </source>
</evidence>
<sequence length="138" mass="15217">MSAPSSTARTVITFGTFDVFHVGHLRVIERAAALGDRLVVGVSADELNMRKKGREPVFSEGERMAIVAALKPVHAVFLEESLELKRDYILEHGADVLVMGDDWEGRFDEFRDICDVVYLPRTPAISTTALIEKISATG</sequence>
<dbReference type="PANTHER" id="PTHR43793:SF1">
    <property type="entry name" value="FAD SYNTHASE"/>
    <property type="match status" value="1"/>
</dbReference>
<evidence type="ECO:0000313" key="5">
    <source>
        <dbReference type="Proteomes" id="UP000732378"/>
    </source>
</evidence>
<dbReference type="Proteomes" id="UP000732378">
    <property type="component" value="Unassembled WGS sequence"/>
</dbReference>
<reference evidence="4 5" key="1">
    <citation type="submission" date="2021-01" db="EMBL/GenBank/DDBJ databases">
        <title>Sequencing the genomes of 1000 actinobacteria strains.</title>
        <authorList>
            <person name="Klenk H.-P."/>
        </authorList>
    </citation>
    <scope>NUCLEOTIDE SEQUENCE [LARGE SCALE GENOMIC DNA]</scope>
    <source>
        <strain evidence="4 5">DSM 18239</strain>
    </source>
</reference>
<dbReference type="Pfam" id="PF01467">
    <property type="entry name" value="CTP_transf_like"/>
    <property type="match status" value="1"/>
</dbReference>
<accession>A0ABS2MEZ4</accession>
<keyword evidence="1 4" id="KW-0808">Transferase</keyword>
<dbReference type="RefSeq" id="WP_193667579.1">
    <property type="nucleotide sequence ID" value="NZ_CAXICV010000024.1"/>
</dbReference>
<dbReference type="InterPro" id="IPR004821">
    <property type="entry name" value="Cyt_trans-like"/>
</dbReference>
<dbReference type="InterPro" id="IPR050385">
    <property type="entry name" value="Archaeal_FAD_synthase"/>
</dbReference>
<feature type="domain" description="Cytidyltransferase-like" evidence="3">
    <location>
        <begin position="12"/>
        <end position="132"/>
    </location>
</feature>
<organism evidence="4 5">
    <name type="scientific">Nocardioides salarius</name>
    <dbReference type="NCBI Taxonomy" id="374513"/>
    <lineage>
        <taxon>Bacteria</taxon>
        <taxon>Bacillati</taxon>
        <taxon>Actinomycetota</taxon>
        <taxon>Actinomycetes</taxon>
        <taxon>Propionibacteriales</taxon>
        <taxon>Nocardioidaceae</taxon>
        <taxon>Nocardioides</taxon>
    </lineage>
</organism>
<evidence type="ECO:0000259" key="3">
    <source>
        <dbReference type="Pfam" id="PF01467"/>
    </source>
</evidence>
<dbReference type="SUPFAM" id="SSF52374">
    <property type="entry name" value="Nucleotidylyl transferase"/>
    <property type="match status" value="1"/>
</dbReference>
<evidence type="ECO:0000313" key="4">
    <source>
        <dbReference type="EMBL" id="MBM7509751.1"/>
    </source>
</evidence>
<evidence type="ECO:0000256" key="2">
    <source>
        <dbReference type="ARBA" id="ARBA00022695"/>
    </source>
</evidence>
<dbReference type="PANTHER" id="PTHR43793">
    <property type="entry name" value="FAD SYNTHASE"/>
    <property type="match status" value="1"/>
</dbReference>
<protein>
    <submittedName>
        <fullName evidence="4">Glycerol-3-phosphate cytidylyltransferase</fullName>
        <ecNumber evidence="4">2.7.7.39</ecNumber>
    </submittedName>
</protein>
<dbReference type="InterPro" id="IPR014729">
    <property type="entry name" value="Rossmann-like_a/b/a_fold"/>
</dbReference>
<keyword evidence="5" id="KW-1185">Reference proteome</keyword>
<proteinExistence type="predicted"/>
<dbReference type="EMBL" id="JAFBBZ010000001">
    <property type="protein sequence ID" value="MBM7509751.1"/>
    <property type="molecule type" value="Genomic_DNA"/>
</dbReference>
<gene>
    <name evidence="4" type="ORF">JOE61_003565</name>
</gene>
<dbReference type="NCBIfam" id="TIGR00125">
    <property type="entry name" value="cyt_tran_rel"/>
    <property type="match status" value="1"/>
</dbReference>